<dbReference type="Pfam" id="PF13643">
    <property type="entry name" value="DUF4145"/>
    <property type="match status" value="1"/>
</dbReference>
<protein>
    <recommendedName>
        <fullName evidence="1">DUF4145 domain-containing protein</fullName>
    </recommendedName>
</protein>
<gene>
    <name evidence="2" type="ORF">AC731_006590</name>
</gene>
<sequence>MSSLLGLCPYCIKDVVFPVVTTRSIKDSPNEFDLFCACPSCERASVAHVVFEDAKKRGFQRDWPKVIRPEPGMSIEITPKPPIARAPEHLPSQVEALFIQGADALIRDHDNGDAAAMVFRKTLEVALKTRWPDMTGTLAHRIDLLAARHEITKSLAEWAHAIRFDDNTAVHDTDPVTVEFARNLRDFTELFLMYVFTLPAMLEERRRTT</sequence>
<dbReference type="RefSeq" id="WP_048703106.1">
    <property type="nucleotide sequence ID" value="NZ_CP014646.1"/>
</dbReference>
<evidence type="ECO:0000313" key="2">
    <source>
        <dbReference type="EMBL" id="AMO36637.1"/>
    </source>
</evidence>
<evidence type="ECO:0000259" key="1">
    <source>
        <dbReference type="Pfam" id="PF13643"/>
    </source>
</evidence>
<keyword evidence="3" id="KW-1185">Reference proteome</keyword>
<name>A0A127K3V8_9RHOO</name>
<dbReference type="STRING" id="1134435.AC731_006590"/>
<dbReference type="AlphaFoldDB" id="A0A127K3V8"/>
<dbReference type="InterPro" id="IPR025285">
    <property type="entry name" value="DUF4145"/>
</dbReference>
<proteinExistence type="predicted"/>
<evidence type="ECO:0000313" key="3">
    <source>
        <dbReference type="Proteomes" id="UP000036902"/>
    </source>
</evidence>
<organism evidence="2 3">
    <name type="scientific">Thauera humireducens</name>
    <dbReference type="NCBI Taxonomy" id="1134435"/>
    <lineage>
        <taxon>Bacteria</taxon>
        <taxon>Pseudomonadati</taxon>
        <taxon>Pseudomonadota</taxon>
        <taxon>Betaproteobacteria</taxon>
        <taxon>Rhodocyclales</taxon>
        <taxon>Zoogloeaceae</taxon>
        <taxon>Thauera</taxon>
    </lineage>
</organism>
<feature type="domain" description="DUF4145" evidence="1">
    <location>
        <begin position="108"/>
        <end position="189"/>
    </location>
</feature>
<dbReference type="EMBL" id="CP014646">
    <property type="protein sequence ID" value="AMO36637.1"/>
    <property type="molecule type" value="Genomic_DNA"/>
</dbReference>
<reference evidence="3" key="1">
    <citation type="submission" date="2016-03" db="EMBL/GenBank/DDBJ databases">
        <authorList>
            <person name="Ma C."/>
            <person name="Zhou S."/>
            <person name="Yang G."/>
        </authorList>
    </citation>
    <scope>NUCLEOTIDE SEQUENCE [LARGE SCALE GENOMIC DNA]</scope>
    <source>
        <strain evidence="3">SgZ-1</strain>
    </source>
</reference>
<dbReference type="KEGG" id="thu:AC731_006590"/>
<dbReference type="Proteomes" id="UP000036902">
    <property type="component" value="Chromosome"/>
</dbReference>
<accession>A0A127K3V8</accession>